<dbReference type="STRING" id="42155.A0A0R3R4T4"/>
<keyword evidence="2" id="KW-1185">Reference proteome</keyword>
<accession>A0A0R3R4T4</accession>
<dbReference type="WBParaSite" id="BTMF_0001502401-mRNA-1">
    <property type="protein sequence ID" value="BTMF_0001502401-mRNA-1"/>
    <property type="gene ID" value="BTMF_0001502401"/>
</dbReference>
<dbReference type="Proteomes" id="UP000280834">
    <property type="component" value="Unassembled WGS sequence"/>
</dbReference>
<proteinExistence type="predicted"/>
<evidence type="ECO:0000313" key="2">
    <source>
        <dbReference type="Proteomes" id="UP000280834"/>
    </source>
</evidence>
<reference evidence="1 2" key="2">
    <citation type="submission" date="2018-11" db="EMBL/GenBank/DDBJ databases">
        <authorList>
            <consortium name="Pathogen Informatics"/>
        </authorList>
    </citation>
    <scope>NUCLEOTIDE SEQUENCE [LARGE SCALE GENOMIC DNA]</scope>
</reference>
<dbReference type="AlphaFoldDB" id="A0A0R3R4T4"/>
<dbReference type="EMBL" id="UZAG01019681">
    <property type="protein sequence ID" value="VDO44528.1"/>
    <property type="molecule type" value="Genomic_DNA"/>
</dbReference>
<name>A0A0R3R4T4_9BILA</name>
<evidence type="ECO:0000313" key="3">
    <source>
        <dbReference type="WBParaSite" id="BTMF_0001502401-mRNA-1"/>
    </source>
</evidence>
<sequence>MIDAATSEDSFNSRNTDINTYPSVQLTTTNYETQLADGKNLGPAPPAAMPIIDYSDEQKQIADINFDSTEQNSRVSTDCANIMTTVSVENDETNYAANIEYTFATTSEPIITDTTATSTVTPVTSPCLMQIPHENQQTFPVNAISTTSINEILLEEGRSTTIENTAEKYDTTTTTTTTTLTTTDLELVDDHSSSIKFTIKPLLAAVNNTTLSLHQTTIIPKTETESEIEMKHKMDEMEIINKNSTIISQPLQIST</sequence>
<organism evidence="3">
    <name type="scientific">Brugia timori</name>
    <dbReference type="NCBI Taxonomy" id="42155"/>
    <lineage>
        <taxon>Eukaryota</taxon>
        <taxon>Metazoa</taxon>
        <taxon>Ecdysozoa</taxon>
        <taxon>Nematoda</taxon>
        <taxon>Chromadorea</taxon>
        <taxon>Rhabditida</taxon>
        <taxon>Spirurina</taxon>
        <taxon>Spiruromorpha</taxon>
        <taxon>Filarioidea</taxon>
        <taxon>Onchocercidae</taxon>
        <taxon>Brugia</taxon>
    </lineage>
</organism>
<gene>
    <name evidence="1" type="ORF">BTMF_LOCUS13020</name>
</gene>
<protein>
    <submittedName>
        <fullName evidence="1 3">Uncharacterized protein</fullName>
    </submittedName>
</protein>
<evidence type="ECO:0000313" key="1">
    <source>
        <dbReference type="EMBL" id="VDO44528.1"/>
    </source>
</evidence>
<reference evidence="3" key="1">
    <citation type="submission" date="2017-02" db="UniProtKB">
        <authorList>
            <consortium name="WormBaseParasite"/>
        </authorList>
    </citation>
    <scope>IDENTIFICATION</scope>
</reference>